<sequence length="1212" mass="133188">MVDPTGKYQYERLGEKPFQKLCGALLAHRFPGVHCFPVGHRDGGRDAVLPQPGGKSVVFQVKWTGDPLRDPVGWLTRTVREEAANIRRLVEAGASEYHLLTSVAGTAVPGSGTIDRLDAELARYAAEFGIPVTAWWRSDLDAWLDGAPDAVKWSYPDMLTGHDLVRSVNAGGRSGPGLHELVRKAVATQWEEDSKVKFKQAELTSHDLVDLFVDVEAVRLASPGALGTLNTADASDAPGAQDAPVQDELGGAAAYLLTTRRPFTLVRGAPGQGKSTLGQYLCQVHRAALLDRRVPGLATLPERATARVPLRVDLRDYAAWLEGGDPLDEHVRSGPDTWHGPSLESFLAYLLRALSGGHLVDVPTVGEIVARFPVLLLLDGLDEVARAETRSTVVKHVNEFCARLPCGAVPPQVVVTTRPNAAALAEPTSALFETVELNRLEQELRDDYLQKWATARSVTDRDRRALERAFHQRSAEPHIAQLSSNPMQLTILLHLLHRRGVSVPTGRTELYTSYLETFLDREAEKSLPVARHRAHLEEVTAFLGWRLQADAERRGADGRITLRKLRSAIHTYLFESDRPDVHVDVLFTAVTDRVWALTSKVQGTFEFDIQPLREYFAARFLYEFAGAGQRGFDSSRVLRELVRRPYWSEVARFYAGFARPNELGGLVDALAEEKETSPHPIQAIMASWSLLADGVFSALPRTRKRAVELFLDDLSVCVLALQLRTYSSLPIVPVEQGGRELARALLTTVERAPHAPSAGDRVFLASRLLSESSEFESWWVDRLRAAAGSAEETRWLHLGELRWRKQPLPIGDLPILTSGDTTAAARALAAGLYPAEGSAAEAVTVRSVLAGQCRGVAPLGVCLPMDLLYVLPLHGIQSTYTRYETVRGKRWGSPPLRNTRKEAWQRLIARNERLAAVETAVPSPGEPVPWEDLAQALNHAFGPCWLAAEAAVIAAAERSLLPGEPRTPAPRTEAFGPQADYRSLVDGAHRHRDTPGWWVEQFERHDDPLSRATWSLALVVVAGPAVVTELTSRLDEAVASLPAPELRALLATTATLNSGATIARPSPRTAPATVTGVGPTTALLLSHHEHHAGAESLLHLSIEQLTSLGEFGAASPFAAALLIDQLGDLAPERIRAALRPFLDDMPFWSLGSPTPRYLDRVDLYRDVLDHPAEYPRRWLWSFSHQRLSRPAIGRVLPRLAEVADAEGWFAFD</sequence>
<proteinExistence type="predicted"/>
<dbReference type="Gene3D" id="3.40.50.300">
    <property type="entry name" value="P-loop containing nucleotide triphosphate hydrolases"/>
    <property type="match status" value="1"/>
</dbReference>
<dbReference type="InterPro" id="IPR027417">
    <property type="entry name" value="P-loop_NTPase"/>
</dbReference>
<evidence type="ECO:0000313" key="1">
    <source>
        <dbReference type="EMBL" id="MFE1354920.1"/>
    </source>
</evidence>
<name>A0ABW6GQE0_9ACTN</name>
<dbReference type="Proteomes" id="UP001599542">
    <property type="component" value="Unassembled WGS sequence"/>
</dbReference>
<organism evidence="1 2">
    <name type="scientific">Kitasatospora phosalacinea</name>
    <dbReference type="NCBI Taxonomy" id="2065"/>
    <lineage>
        <taxon>Bacteria</taxon>
        <taxon>Bacillati</taxon>
        <taxon>Actinomycetota</taxon>
        <taxon>Actinomycetes</taxon>
        <taxon>Kitasatosporales</taxon>
        <taxon>Streptomycetaceae</taxon>
        <taxon>Kitasatospora</taxon>
    </lineage>
</organism>
<keyword evidence="2" id="KW-1185">Reference proteome</keyword>
<evidence type="ECO:0000313" key="2">
    <source>
        <dbReference type="Proteomes" id="UP001599542"/>
    </source>
</evidence>
<dbReference type="RefSeq" id="WP_380324842.1">
    <property type="nucleotide sequence ID" value="NZ_JBHYPW010000026.1"/>
</dbReference>
<gene>
    <name evidence="1" type="ORF">ACFW6T_23325</name>
</gene>
<protein>
    <submittedName>
        <fullName evidence="1">NACHT domain-containing protein</fullName>
    </submittedName>
</protein>
<accession>A0ABW6GQE0</accession>
<dbReference type="SUPFAM" id="SSF52540">
    <property type="entry name" value="P-loop containing nucleoside triphosphate hydrolases"/>
    <property type="match status" value="1"/>
</dbReference>
<comment type="caution">
    <text evidence="1">The sequence shown here is derived from an EMBL/GenBank/DDBJ whole genome shotgun (WGS) entry which is preliminary data.</text>
</comment>
<reference evidence="1 2" key="1">
    <citation type="submission" date="2024-09" db="EMBL/GenBank/DDBJ databases">
        <title>The Natural Products Discovery Center: Release of the First 8490 Sequenced Strains for Exploring Actinobacteria Biosynthetic Diversity.</title>
        <authorList>
            <person name="Kalkreuter E."/>
            <person name="Kautsar S.A."/>
            <person name="Yang D."/>
            <person name="Bader C.D."/>
            <person name="Teijaro C.N."/>
            <person name="Fluegel L."/>
            <person name="Davis C.M."/>
            <person name="Simpson J.R."/>
            <person name="Lauterbach L."/>
            <person name="Steele A.D."/>
            <person name="Gui C."/>
            <person name="Meng S."/>
            <person name="Li G."/>
            <person name="Viehrig K."/>
            <person name="Ye F."/>
            <person name="Su P."/>
            <person name="Kiefer A.F."/>
            <person name="Nichols A."/>
            <person name="Cepeda A.J."/>
            <person name="Yan W."/>
            <person name="Fan B."/>
            <person name="Jiang Y."/>
            <person name="Adhikari A."/>
            <person name="Zheng C.-J."/>
            <person name="Schuster L."/>
            <person name="Cowan T.M."/>
            <person name="Smanski M.J."/>
            <person name="Chevrette M.G."/>
            <person name="De Carvalho L.P.S."/>
            <person name="Shen B."/>
        </authorList>
    </citation>
    <scope>NUCLEOTIDE SEQUENCE [LARGE SCALE GENOMIC DNA]</scope>
    <source>
        <strain evidence="1 2">NPDC058753</strain>
    </source>
</reference>
<dbReference type="EMBL" id="JBHYPX010000051">
    <property type="protein sequence ID" value="MFE1354920.1"/>
    <property type="molecule type" value="Genomic_DNA"/>
</dbReference>